<feature type="transmembrane region" description="Helical" evidence="9">
    <location>
        <begin position="965"/>
        <end position="983"/>
    </location>
</feature>
<feature type="transmembrane region" description="Helical" evidence="9">
    <location>
        <begin position="922"/>
        <end position="945"/>
    </location>
</feature>
<dbReference type="EMBL" id="JAUTWS010000035">
    <property type="protein sequence ID" value="MDO9711848.1"/>
    <property type="molecule type" value="Genomic_DNA"/>
</dbReference>
<accession>A0ABT9E6U8</accession>
<feature type="transmembrane region" description="Helical" evidence="9">
    <location>
        <begin position="890"/>
        <end position="910"/>
    </location>
</feature>
<dbReference type="InterPro" id="IPR001036">
    <property type="entry name" value="Acrflvin-R"/>
</dbReference>
<protein>
    <submittedName>
        <fullName evidence="10">CusA/CzcA family heavy metal efflux RND transporter</fullName>
    </submittedName>
</protein>
<evidence type="ECO:0000256" key="9">
    <source>
        <dbReference type="SAM" id="Phobius"/>
    </source>
</evidence>
<dbReference type="Proteomes" id="UP001243009">
    <property type="component" value="Unassembled WGS sequence"/>
</dbReference>
<feature type="transmembrane region" description="Helical" evidence="9">
    <location>
        <begin position="342"/>
        <end position="375"/>
    </location>
</feature>
<dbReference type="SUPFAM" id="SSF82714">
    <property type="entry name" value="Multidrug efflux transporter AcrB TolC docking domain, DN and DC subdomains"/>
    <property type="match status" value="2"/>
</dbReference>
<keyword evidence="11" id="KW-1185">Reference proteome</keyword>
<reference evidence="10 11" key="1">
    <citation type="submission" date="2023-08" db="EMBL/GenBank/DDBJ databases">
        <title>The draft genome sequence of Paracraurococcus sp. LOR1-02.</title>
        <authorList>
            <person name="Kingkaew E."/>
            <person name="Tanasupawat S."/>
        </authorList>
    </citation>
    <scope>NUCLEOTIDE SEQUENCE [LARGE SCALE GENOMIC DNA]</scope>
    <source>
        <strain evidence="10 11">LOR1-02</strain>
    </source>
</reference>
<feature type="region of interest" description="Disordered" evidence="8">
    <location>
        <begin position="1029"/>
        <end position="1048"/>
    </location>
</feature>
<evidence type="ECO:0000313" key="10">
    <source>
        <dbReference type="EMBL" id="MDO9711848.1"/>
    </source>
</evidence>
<evidence type="ECO:0000256" key="5">
    <source>
        <dbReference type="ARBA" id="ARBA00022692"/>
    </source>
</evidence>
<keyword evidence="7 9" id="KW-0472">Membrane</keyword>
<dbReference type="InterPro" id="IPR004763">
    <property type="entry name" value="CusA-like"/>
</dbReference>
<dbReference type="Gene3D" id="1.20.1640.10">
    <property type="entry name" value="Multidrug efflux transporter AcrB transmembrane domain"/>
    <property type="match status" value="2"/>
</dbReference>
<dbReference type="InterPro" id="IPR027463">
    <property type="entry name" value="AcrB_DN_DC_subdom"/>
</dbReference>
<evidence type="ECO:0000256" key="1">
    <source>
        <dbReference type="ARBA" id="ARBA00004651"/>
    </source>
</evidence>
<dbReference type="Gene3D" id="3.30.70.1320">
    <property type="entry name" value="Multidrug efflux transporter AcrB pore domain like"/>
    <property type="match status" value="1"/>
</dbReference>
<gene>
    <name evidence="10" type="ORF">Q7A36_26105</name>
</gene>
<comment type="subcellular location">
    <subcellularLocation>
        <location evidence="1">Cell membrane</location>
        <topology evidence="1">Multi-pass membrane protein</topology>
    </subcellularLocation>
</comment>
<dbReference type="SUPFAM" id="SSF82693">
    <property type="entry name" value="Multidrug efflux transporter AcrB pore domain, PN1, PN2, PC1 and PC2 subdomains"/>
    <property type="match status" value="2"/>
</dbReference>
<feature type="compositionally biased region" description="Basic and acidic residues" evidence="8">
    <location>
        <begin position="1039"/>
        <end position="1048"/>
    </location>
</feature>
<feature type="transmembrane region" description="Helical" evidence="9">
    <location>
        <begin position="995"/>
        <end position="1018"/>
    </location>
</feature>
<feature type="transmembrane region" description="Helical" evidence="9">
    <location>
        <begin position="865"/>
        <end position="884"/>
    </location>
</feature>
<dbReference type="Gene3D" id="3.30.2090.10">
    <property type="entry name" value="Multidrug efflux transporter AcrB TolC docking domain, DN and DC subdomains"/>
    <property type="match status" value="2"/>
</dbReference>
<dbReference type="Pfam" id="PF00873">
    <property type="entry name" value="ACR_tran"/>
    <property type="match status" value="1"/>
</dbReference>
<dbReference type="SUPFAM" id="SSF82866">
    <property type="entry name" value="Multidrug efflux transporter AcrB transmembrane domain"/>
    <property type="match status" value="2"/>
</dbReference>
<evidence type="ECO:0000256" key="7">
    <source>
        <dbReference type="ARBA" id="ARBA00023136"/>
    </source>
</evidence>
<dbReference type="Gene3D" id="3.30.70.1430">
    <property type="entry name" value="Multidrug efflux transporter AcrB pore domain"/>
    <property type="match status" value="2"/>
</dbReference>
<keyword evidence="6 9" id="KW-1133">Transmembrane helix</keyword>
<evidence type="ECO:0000256" key="4">
    <source>
        <dbReference type="ARBA" id="ARBA00022475"/>
    </source>
</evidence>
<keyword evidence="3" id="KW-0813">Transport</keyword>
<evidence type="ECO:0000256" key="2">
    <source>
        <dbReference type="ARBA" id="ARBA00010942"/>
    </source>
</evidence>
<organism evidence="10 11">
    <name type="scientific">Paracraurococcus lichenis</name>
    <dbReference type="NCBI Taxonomy" id="3064888"/>
    <lineage>
        <taxon>Bacteria</taxon>
        <taxon>Pseudomonadati</taxon>
        <taxon>Pseudomonadota</taxon>
        <taxon>Alphaproteobacteria</taxon>
        <taxon>Acetobacterales</taxon>
        <taxon>Roseomonadaceae</taxon>
        <taxon>Paracraurococcus</taxon>
    </lineage>
</organism>
<feature type="transmembrane region" description="Helical" evidence="9">
    <location>
        <begin position="438"/>
        <end position="459"/>
    </location>
</feature>
<comment type="caution">
    <text evidence="10">The sequence shown here is derived from an EMBL/GenBank/DDBJ whole genome shotgun (WGS) entry which is preliminary data.</text>
</comment>
<dbReference type="PANTHER" id="PTHR32063:SF68">
    <property type="entry name" value="PROBALE CATION EFFLUX SYSTEM PROTEIN"/>
    <property type="match status" value="1"/>
</dbReference>
<dbReference type="Gene3D" id="3.30.70.1440">
    <property type="entry name" value="Multidrug efflux transporter AcrB pore domain"/>
    <property type="match status" value="1"/>
</dbReference>
<comment type="similarity">
    <text evidence="2">Belongs to the resistance-nodulation-cell division (RND) (TC 2.A.6) family.</text>
</comment>
<keyword evidence="5 9" id="KW-0812">Transmembrane</keyword>
<feature type="transmembrane region" description="Helical" evidence="9">
    <location>
        <begin position="387"/>
        <end position="408"/>
    </location>
</feature>
<name>A0ABT9E6U8_9PROT</name>
<evidence type="ECO:0000313" key="11">
    <source>
        <dbReference type="Proteomes" id="UP001243009"/>
    </source>
</evidence>
<sequence length="1048" mass="112939">MIGRLVGLALRQRLLALLMTLGLIAWGVDAYRKLPIDAFPDVSPTQVLVAMQAPGLPPEELEAQVTNPTEIAMRGIPNLVGIRSVTRYAVALMTFEFAPGTDIYWARTQVDQRLDDLESQFPDGVSGGLAPVVTPLGEMLMFTLEGGAISPMQRRTILDWVIRPQLRGLPGIADVNTLGGFVRTYEVAPDPAAMAARGITTRMLAEALSENNRNDGAGRVRDGEEALLVRAEGRIRTMEDIRQIVVAAHPTGIVRVSDVADVRTGALARNGVVTRNGEGEAVWGIVLGLRGANAKTVVNNAKAKLAEIQRTLPEGVKIDIFYDRNDLIEKAVWTVQKVLLEAIALVVVLLILFLGNLRAALVVSLSLPLAVLATFGIMRMAGISANIMSLGGLAIAIGLLVDCAVVVVENTAHRLGTAHGKTDYRARMRMTLEAVREVAVPLVSGVVIIVTVFLPLLSLQGLEGRLFAPVALTIAFALCSALFLSLTVVPALAATLLTVGGHEREPWLVRMLHRGYDPFLAWAMRNPLAIGAVAVGGLLLAGFLFTRIGSTFMPVMDEGTPVVTLRKHPTISVESAAATDMIIQRQIMAAVPEVRGIMGRAGADELGIDPVGLNDTDLFLDIKPREQWRQPKDRDFVVNELRKVLDHIPGISYAINQPIDMRVQEMIIGARGDVVIKVFGYAIDQLNDLAAQIGEVVQGIQGSSDVFALRNEGMKYLKVEIDRFAVGRLGINVRDVQQALRVWVDGRDMGLVLEQERRIPLMLRGEGSLRRSAADLSRVILALPGGRTVALSQVAKISEEEGPIQVIREGTQRYATVLANVRGRDLVGFVAEAQAAVAAKVKVPDGYRLEWGGQFENQQRASARLAIVVPIALALIFMLLYFTFNSVREALLVFCNVPFAAIGGVIALYISGEFLSVPASVGFIALVGIAVLNGVVLISYINRLIAEGGLSLHDAVREGAKRRMTPVTLTAFIAAFGLVPFLFAEGPGAEIQRPLAIVVIGGLVTATILTLVLLPILYDRFALGRTEPEEHAAPAPRPARAERPAAAE</sequence>
<dbReference type="RefSeq" id="WP_305106702.1">
    <property type="nucleotide sequence ID" value="NZ_JAUTWS010000035.1"/>
</dbReference>
<evidence type="ECO:0000256" key="8">
    <source>
        <dbReference type="SAM" id="MobiDB-lite"/>
    </source>
</evidence>
<evidence type="ECO:0000256" key="6">
    <source>
        <dbReference type="ARBA" id="ARBA00022989"/>
    </source>
</evidence>
<keyword evidence="4" id="KW-1003">Cell membrane</keyword>
<dbReference type="PRINTS" id="PR00702">
    <property type="entry name" value="ACRIFLAVINRP"/>
</dbReference>
<proteinExistence type="inferred from homology"/>
<feature type="transmembrane region" description="Helical" evidence="9">
    <location>
        <begin position="519"/>
        <end position="546"/>
    </location>
</feature>
<evidence type="ECO:0000256" key="3">
    <source>
        <dbReference type="ARBA" id="ARBA00022448"/>
    </source>
</evidence>
<dbReference type="PANTHER" id="PTHR32063">
    <property type="match status" value="1"/>
</dbReference>
<feature type="transmembrane region" description="Helical" evidence="9">
    <location>
        <begin position="466"/>
        <end position="499"/>
    </location>
</feature>
<dbReference type="NCBIfam" id="TIGR00914">
    <property type="entry name" value="2A0601"/>
    <property type="match status" value="1"/>
</dbReference>